<evidence type="ECO:0000256" key="3">
    <source>
        <dbReference type="ARBA" id="ARBA00022563"/>
    </source>
</evidence>
<proteinExistence type="inferred from homology"/>
<evidence type="ECO:0000256" key="2">
    <source>
        <dbReference type="ARBA" id="ARBA00005080"/>
    </source>
</evidence>
<dbReference type="SUPFAM" id="SSF55620">
    <property type="entry name" value="Tetrahydrobiopterin biosynthesis enzymes-like"/>
    <property type="match status" value="1"/>
</dbReference>
<dbReference type="GO" id="GO:0005525">
    <property type="term" value="F:GTP binding"/>
    <property type="evidence" value="ECO:0007669"/>
    <property type="project" value="UniProtKB-KW"/>
</dbReference>
<evidence type="ECO:0000256" key="6">
    <source>
        <dbReference type="HAMAP-Rule" id="MF_00223"/>
    </source>
</evidence>
<dbReference type="InterPro" id="IPR043134">
    <property type="entry name" value="GTP-CH-I_N"/>
</dbReference>
<dbReference type="FunFam" id="3.30.1130.10:FF:000001">
    <property type="entry name" value="GTP cyclohydrolase 1"/>
    <property type="match status" value="1"/>
</dbReference>
<dbReference type="GO" id="GO:0003934">
    <property type="term" value="F:GTP cyclohydrolase I activity"/>
    <property type="evidence" value="ECO:0007669"/>
    <property type="project" value="UniProtKB-UniRule"/>
</dbReference>
<dbReference type="PATRIC" id="fig|1007676.4.peg.1675"/>
<dbReference type="InterPro" id="IPR043133">
    <property type="entry name" value="GTP-CH-I_C/QueF"/>
</dbReference>
<feature type="binding site" evidence="6">
    <location>
        <position position="80"/>
    </location>
    <ligand>
        <name>Zn(2+)</name>
        <dbReference type="ChEBI" id="CHEBI:29105"/>
    </ligand>
</feature>
<accession>A0A0H4QLH1</accession>
<dbReference type="GO" id="GO:0005737">
    <property type="term" value="C:cytoplasm"/>
    <property type="evidence" value="ECO:0007669"/>
    <property type="project" value="TreeGrafter"/>
</dbReference>
<dbReference type="InterPro" id="IPR020602">
    <property type="entry name" value="GTP_CycHdrlase_I_dom"/>
</dbReference>
<keyword evidence="6" id="KW-0479">Metal-binding</keyword>
<feature type="binding site" evidence="6">
    <location>
        <position position="83"/>
    </location>
    <ligand>
        <name>Zn(2+)</name>
        <dbReference type="ChEBI" id="CHEBI:29105"/>
    </ligand>
</feature>
<dbReference type="RefSeq" id="WP_048704912.1">
    <property type="nucleotide sequence ID" value="NZ_CP012034.1"/>
</dbReference>
<dbReference type="NCBIfam" id="TIGR00063">
    <property type="entry name" value="folE"/>
    <property type="match status" value="1"/>
</dbReference>
<dbReference type="Proteomes" id="UP000036106">
    <property type="component" value="Chromosome"/>
</dbReference>
<dbReference type="GO" id="GO:0006730">
    <property type="term" value="P:one-carbon metabolic process"/>
    <property type="evidence" value="ECO:0007669"/>
    <property type="project" value="UniProtKB-UniRule"/>
</dbReference>
<name>A0A0H4QLH1_9LACO</name>
<dbReference type="FunFam" id="1.10.286.10:FF:000001">
    <property type="entry name" value="GTP cyclohydrolase 1"/>
    <property type="match status" value="1"/>
</dbReference>
<dbReference type="NCBIfam" id="NF006825">
    <property type="entry name" value="PRK09347.1-2"/>
    <property type="match status" value="1"/>
</dbReference>
<dbReference type="PANTHER" id="PTHR11109">
    <property type="entry name" value="GTP CYCLOHYDROLASE I"/>
    <property type="match status" value="1"/>
</dbReference>
<dbReference type="InterPro" id="IPR001474">
    <property type="entry name" value="GTP_CycHdrlase_I"/>
</dbReference>
<dbReference type="Pfam" id="PF01227">
    <property type="entry name" value="GTP_cyclohydroI"/>
    <property type="match status" value="1"/>
</dbReference>
<dbReference type="InterPro" id="IPR018234">
    <property type="entry name" value="GTP_CycHdrlase_I_CS"/>
</dbReference>
<feature type="domain" description="GTP cyclohydrolase I" evidence="7">
    <location>
        <begin position="9"/>
        <end position="187"/>
    </location>
</feature>
<sequence length="190" mass="21503">MTPDNQKIIEDSVKNILKAVGDDPDREGVQETPARVARMYSEIFSSLEEPEFNDSKIFQSSNLVDGENVIVKDIPFYSMCEHHLLPFFGKVTVGYEPKNGKIIGLSKIPRLVDFVARKPNVQENITSEIGTRLNKLLAPQGVAVIVTARHMCVEMRGVQKTASKTTTTFYSGVFRDRDKKMEFLEEIKYN</sequence>
<dbReference type="GO" id="GO:0008270">
    <property type="term" value="F:zinc ion binding"/>
    <property type="evidence" value="ECO:0007669"/>
    <property type="project" value="UniProtKB-UniRule"/>
</dbReference>
<dbReference type="AlphaFoldDB" id="A0A0H4QLH1"/>
<keyword evidence="5 6" id="KW-0342">GTP-binding</keyword>
<comment type="subunit">
    <text evidence="6">Homopolymer.</text>
</comment>
<keyword evidence="9" id="KW-1185">Reference proteome</keyword>
<comment type="pathway">
    <text evidence="2 6">Cofactor biosynthesis; 7,8-dihydroneopterin triphosphate biosynthesis; 7,8-dihydroneopterin triphosphate from GTP: step 1/1.</text>
</comment>
<comment type="similarity">
    <text evidence="6">Belongs to the GTP cyclohydrolase I family.</text>
</comment>
<protein>
    <recommendedName>
        <fullName evidence="6">GTP cyclohydrolase 1</fullName>
        <ecNumber evidence="6">3.5.4.16</ecNumber>
    </recommendedName>
    <alternativeName>
        <fullName evidence="6">GTP cyclohydrolase I</fullName>
        <shortName evidence="6">GTP-CH-I</shortName>
    </alternativeName>
</protein>
<dbReference type="PROSITE" id="PS00859">
    <property type="entry name" value="GTP_CYCLOHYDROL_1_1"/>
    <property type="match status" value="1"/>
</dbReference>
<evidence type="ECO:0000256" key="5">
    <source>
        <dbReference type="ARBA" id="ARBA00023134"/>
    </source>
</evidence>
<reference evidence="9" key="1">
    <citation type="submission" date="2015-07" db="EMBL/GenBank/DDBJ databases">
        <title>Lactobacillus ginsenosidimutans/EMML 3141/ whole genome sequencing.</title>
        <authorList>
            <person name="Kim M.K."/>
            <person name="Im W.-T."/>
            <person name="Srinivasan S."/>
            <person name="Lee J.-J."/>
        </authorList>
    </citation>
    <scope>NUCLEOTIDE SEQUENCE [LARGE SCALE GENOMIC DNA]</scope>
    <source>
        <strain evidence="9">EMML 3041</strain>
    </source>
</reference>
<evidence type="ECO:0000256" key="4">
    <source>
        <dbReference type="ARBA" id="ARBA00022801"/>
    </source>
</evidence>
<organism evidence="8 9">
    <name type="scientific">Companilactobacillus ginsenosidimutans</name>
    <dbReference type="NCBI Taxonomy" id="1007676"/>
    <lineage>
        <taxon>Bacteria</taxon>
        <taxon>Bacillati</taxon>
        <taxon>Bacillota</taxon>
        <taxon>Bacilli</taxon>
        <taxon>Lactobacillales</taxon>
        <taxon>Lactobacillaceae</taxon>
        <taxon>Companilactobacillus</taxon>
    </lineage>
</organism>
<dbReference type="EC" id="3.5.4.16" evidence="6"/>
<keyword evidence="3 6" id="KW-0554">One-carbon metabolism</keyword>
<gene>
    <name evidence="6" type="primary">folE</name>
    <name evidence="8" type="ORF">ABM34_08295</name>
</gene>
<feature type="binding site" evidence="6">
    <location>
        <position position="152"/>
    </location>
    <ligand>
        <name>Zn(2+)</name>
        <dbReference type="ChEBI" id="CHEBI:29105"/>
    </ligand>
</feature>
<dbReference type="HAMAP" id="MF_00223">
    <property type="entry name" value="FolE"/>
    <property type="match status" value="1"/>
</dbReference>
<evidence type="ECO:0000313" key="9">
    <source>
        <dbReference type="Proteomes" id="UP000036106"/>
    </source>
</evidence>
<dbReference type="GO" id="GO:0006729">
    <property type="term" value="P:tetrahydrobiopterin biosynthetic process"/>
    <property type="evidence" value="ECO:0007669"/>
    <property type="project" value="TreeGrafter"/>
</dbReference>
<dbReference type="STRING" id="1007676.ABM34_08295"/>
<evidence type="ECO:0000259" key="7">
    <source>
        <dbReference type="Pfam" id="PF01227"/>
    </source>
</evidence>
<keyword evidence="4 6" id="KW-0378">Hydrolase</keyword>
<dbReference type="PANTHER" id="PTHR11109:SF7">
    <property type="entry name" value="GTP CYCLOHYDROLASE 1"/>
    <property type="match status" value="1"/>
</dbReference>
<dbReference type="Gene3D" id="1.10.286.10">
    <property type="match status" value="1"/>
</dbReference>
<dbReference type="GO" id="GO:0046654">
    <property type="term" value="P:tetrahydrofolate biosynthetic process"/>
    <property type="evidence" value="ECO:0007669"/>
    <property type="project" value="UniProtKB-UniRule"/>
</dbReference>
<evidence type="ECO:0000256" key="1">
    <source>
        <dbReference type="ARBA" id="ARBA00001052"/>
    </source>
</evidence>
<keyword evidence="6" id="KW-0547">Nucleotide-binding</keyword>
<comment type="catalytic activity">
    <reaction evidence="1 6">
        <text>GTP + H2O = 7,8-dihydroneopterin 3'-triphosphate + formate + H(+)</text>
        <dbReference type="Rhea" id="RHEA:17473"/>
        <dbReference type="ChEBI" id="CHEBI:15377"/>
        <dbReference type="ChEBI" id="CHEBI:15378"/>
        <dbReference type="ChEBI" id="CHEBI:15740"/>
        <dbReference type="ChEBI" id="CHEBI:37565"/>
        <dbReference type="ChEBI" id="CHEBI:58462"/>
        <dbReference type="EC" id="3.5.4.16"/>
    </reaction>
</comment>
<dbReference type="EMBL" id="CP012034">
    <property type="protein sequence ID" value="AKP67528.1"/>
    <property type="molecule type" value="Genomic_DNA"/>
</dbReference>
<keyword evidence="6" id="KW-0862">Zinc</keyword>
<dbReference type="OrthoDB" id="9801207at2"/>
<dbReference type="KEGG" id="lgn:ABM34_08295"/>
<dbReference type="UniPathway" id="UPA00848">
    <property type="reaction ID" value="UER00151"/>
</dbReference>
<evidence type="ECO:0000313" key="8">
    <source>
        <dbReference type="EMBL" id="AKP67528.1"/>
    </source>
</evidence>
<dbReference type="Gene3D" id="3.30.1130.10">
    <property type="match status" value="1"/>
</dbReference>
<dbReference type="NCBIfam" id="NF006826">
    <property type="entry name" value="PRK09347.1-3"/>
    <property type="match status" value="1"/>
</dbReference>